<dbReference type="EMBL" id="JBANAX010000657">
    <property type="protein sequence ID" value="KAL1198864.1"/>
    <property type="molecule type" value="Genomic_DNA"/>
</dbReference>
<evidence type="ECO:0000313" key="3">
    <source>
        <dbReference type="EMBL" id="KAL1198864.1"/>
    </source>
</evidence>
<dbReference type="Gene3D" id="3.80.10.10">
    <property type="entry name" value="Ribonuclease Inhibitor"/>
    <property type="match status" value="1"/>
</dbReference>
<comment type="caution">
    <text evidence="3">The sequence shown here is derived from an EMBL/GenBank/DDBJ whole genome shotgun (WGS) entry which is preliminary data.</text>
</comment>
<keyword evidence="4" id="KW-1185">Reference proteome</keyword>
<keyword evidence="1" id="KW-0677">Repeat</keyword>
<feature type="domain" description="Disease resistance R13L4/SHOC-2-like LRR" evidence="2">
    <location>
        <begin position="9"/>
        <end position="206"/>
    </location>
</feature>
<proteinExistence type="predicted"/>
<evidence type="ECO:0000259" key="2">
    <source>
        <dbReference type="Pfam" id="PF23598"/>
    </source>
</evidence>
<dbReference type="Proteomes" id="UP001558713">
    <property type="component" value="Unassembled WGS sequence"/>
</dbReference>
<evidence type="ECO:0000313" key="4">
    <source>
        <dbReference type="Proteomes" id="UP001558713"/>
    </source>
</evidence>
<dbReference type="SUPFAM" id="SSF52058">
    <property type="entry name" value="L domain-like"/>
    <property type="match status" value="1"/>
</dbReference>
<organism evidence="3 4">
    <name type="scientific">Cardamine amara subsp. amara</name>
    <dbReference type="NCBI Taxonomy" id="228776"/>
    <lineage>
        <taxon>Eukaryota</taxon>
        <taxon>Viridiplantae</taxon>
        <taxon>Streptophyta</taxon>
        <taxon>Embryophyta</taxon>
        <taxon>Tracheophyta</taxon>
        <taxon>Spermatophyta</taxon>
        <taxon>Magnoliopsida</taxon>
        <taxon>eudicotyledons</taxon>
        <taxon>Gunneridae</taxon>
        <taxon>Pentapetalae</taxon>
        <taxon>rosids</taxon>
        <taxon>malvids</taxon>
        <taxon>Brassicales</taxon>
        <taxon>Brassicaceae</taxon>
        <taxon>Cardamineae</taxon>
        <taxon>Cardamine</taxon>
    </lineage>
</organism>
<dbReference type="AlphaFoldDB" id="A0ABD1A730"/>
<accession>A0ABD1A730</accession>
<gene>
    <name evidence="3" type="ORF">V5N11_008484</name>
</gene>
<sequence length="228" mass="26211">MNSNSGDRKARSLLVFGVEEVFWTQSSSGFQSLPLLRVLNLYKVKFEEGKLPSSIGELIYLRVFSLYMAQVSHLPSSLRNLKLLLSLNLAVVLGEPVHMPNVLKEMLELRYLSLPQLMDDKTELELDCLVNLEALCSFSTQHGSVTNLLRMTKLRTLIVNLRESCSYETLLASLRELRNLEKFYLSADFVGEFVLDMIHLKDLTLHIYMPMLHDQFRFPPHLAHVRLT</sequence>
<reference evidence="3 4" key="1">
    <citation type="submission" date="2024-04" db="EMBL/GenBank/DDBJ databases">
        <title>Genome assembly C_amara_ONT_v2.</title>
        <authorList>
            <person name="Yant L."/>
            <person name="Moore C."/>
            <person name="Slenker M."/>
        </authorList>
    </citation>
    <scope>NUCLEOTIDE SEQUENCE [LARGE SCALE GENOMIC DNA]</scope>
    <source>
        <tissue evidence="3">Leaf</tissue>
    </source>
</reference>
<dbReference type="InterPro" id="IPR055414">
    <property type="entry name" value="LRR_R13L4/SHOC2-like"/>
</dbReference>
<dbReference type="Pfam" id="PF23598">
    <property type="entry name" value="LRR_14"/>
    <property type="match status" value="1"/>
</dbReference>
<evidence type="ECO:0000256" key="1">
    <source>
        <dbReference type="ARBA" id="ARBA00022737"/>
    </source>
</evidence>
<protein>
    <submittedName>
        <fullName evidence="3">Disease resistance RPP8-like protein 3</fullName>
    </submittedName>
</protein>
<name>A0ABD1A730_CARAN</name>
<dbReference type="InterPro" id="IPR032675">
    <property type="entry name" value="LRR_dom_sf"/>
</dbReference>